<keyword evidence="4" id="KW-1185">Reference proteome</keyword>
<dbReference type="PANTHER" id="PTHR30344:SF1">
    <property type="entry name" value="6-PHOSPHOGLUCONOLACTONASE"/>
    <property type="match status" value="1"/>
</dbReference>
<proteinExistence type="inferred from homology"/>
<dbReference type="PANTHER" id="PTHR30344">
    <property type="entry name" value="6-PHOSPHOGLUCONOLACTONASE-RELATED"/>
    <property type="match status" value="1"/>
</dbReference>
<reference evidence="3 4" key="1">
    <citation type="submission" date="2016-05" db="EMBL/GenBank/DDBJ databases">
        <title>A degradative enzymes factory behind the ericoid mycorrhizal symbiosis.</title>
        <authorList>
            <consortium name="DOE Joint Genome Institute"/>
            <person name="Martino E."/>
            <person name="Morin E."/>
            <person name="Grelet G."/>
            <person name="Kuo A."/>
            <person name="Kohler A."/>
            <person name="Daghino S."/>
            <person name="Barry K."/>
            <person name="Choi C."/>
            <person name="Cichocki N."/>
            <person name="Clum A."/>
            <person name="Copeland A."/>
            <person name="Hainaut M."/>
            <person name="Haridas S."/>
            <person name="Labutti K."/>
            <person name="Lindquist E."/>
            <person name="Lipzen A."/>
            <person name="Khouja H.-R."/>
            <person name="Murat C."/>
            <person name="Ohm R."/>
            <person name="Olson A."/>
            <person name="Spatafora J."/>
            <person name="Veneault-Fourrey C."/>
            <person name="Henrissat B."/>
            <person name="Grigoriev I."/>
            <person name="Martin F."/>
            <person name="Perotto S."/>
        </authorList>
    </citation>
    <scope>NUCLEOTIDE SEQUENCE [LARGE SCALE GENOMIC DNA]</scope>
    <source>
        <strain evidence="3 4">UAMH 7357</strain>
    </source>
</reference>
<feature type="chain" id="PRO_5014468604" evidence="2">
    <location>
        <begin position="19"/>
        <end position="349"/>
    </location>
</feature>
<dbReference type="InterPro" id="IPR019405">
    <property type="entry name" value="Lactonase_7-beta_prop"/>
</dbReference>
<evidence type="ECO:0000256" key="1">
    <source>
        <dbReference type="ARBA" id="ARBA00005564"/>
    </source>
</evidence>
<evidence type="ECO:0000313" key="3">
    <source>
        <dbReference type="EMBL" id="PMD22520.1"/>
    </source>
</evidence>
<keyword evidence="3" id="KW-0413">Isomerase</keyword>
<gene>
    <name evidence="3" type="ORF">NA56DRAFT_670253</name>
</gene>
<protein>
    <submittedName>
        <fullName evidence="3">Putative isomerase YbhE</fullName>
    </submittedName>
</protein>
<sequence length="349" mass="37158">MHFSRLSLAGLALSQAAAVTLWASAYNSGVFSLTLEQVEGGYTLTGEPIPGGSTACGIYVSWLTKDQYDNVVYCVDEAWGLANGTITSFKPTSNGSLALFDTERTLASPVATVVYNGGAALVAAHYDTSSVTTWKILPSGGLKAMQVFQYQLEAPGTIPSRQDKPHEHEVILDPSGSFIVLPDLGADLLRIFAINKTTRMLAESSTYAVIPGTGPRHGTFLKTETGTTYLFIIAELANAIASYSVKYTGTGLELTQVFLSGAYRINVAIPAGAGAAEAILSYLLTSLRHVASFQIPNFDSRNSTTIPSDALIIWTIDPATGKLKTDGSFRDFVVHVDIAGSPTSVIWDE</sequence>
<organism evidence="3 4">
    <name type="scientific">Hyaloscypha hepaticicola</name>
    <dbReference type="NCBI Taxonomy" id="2082293"/>
    <lineage>
        <taxon>Eukaryota</taxon>
        <taxon>Fungi</taxon>
        <taxon>Dikarya</taxon>
        <taxon>Ascomycota</taxon>
        <taxon>Pezizomycotina</taxon>
        <taxon>Leotiomycetes</taxon>
        <taxon>Helotiales</taxon>
        <taxon>Hyaloscyphaceae</taxon>
        <taxon>Hyaloscypha</taxon>
    </lineage>
</organism>
<dbReference type="Proteomes" id="UP000235672">
    <property type="component" value="Unassembled WGS sequence"/>
</dbReference>
<evidence type="ECO:0000256" key="2">
    <source>
        <dbReference type="SAM" id="SignalP"/>
    </source>
</evidence>
<dbReference type="AlphaFoldDB" id="A0A2J6Q8C0"/>
<dbReference type="SUPFAM" id="SSF50974">
    <property type="entry name" value="Nitrous oxide reductase, N-terminal domain"/>
    <property type="match status" value="1"/>
</dbReference>
<dbReference type="GO" id="GO:0017057">
    <property type="term" value="F:6-phosphogluconolactonase activity"/>
    <property type="evidence" value="ECO:0007669"/>
    <property type="project" value="TreeGrafter"/>
</dbReference>
<dbReference type="GO" id="GO:0016853">
    <property type="term" value="F:isomerase activity"/>
    <property type="evidence" value="ECO:0007669"/>
    <property type="project" value="UniProtKB-KW"/>
</dbReference>
<dbReference type="EMBL" id="KZ613477">
    <property type="protein sequence ID" value="PMD22520.1"/>
    <property type="molecule type" value="Genomic_DNA"/>
</dbReference>
<accession>A0A2J6Q8C0</accession>
<feature type="signal peptide" evidence="2">
    <location>
        <begin position="1"/>
        <end position="18"/>
    </location>
</feature>
<dbReference type="InterPro" id="IPR015943">
    <property type="entry name" value="WD40/YVTN_repeat-like_dom_sf"/>
</dbReference>
<comment type="similarity">
    <text evidence="1">Belongs to the cycloisomerase 2 family.</text>
</comment>
<evidence type="ECO:0000313" key="4">
    <source>
        <dbReference type="Proteomes" id="UP000235672"/>
    </source>
</evidence>
<dbReference type="InterPro" id="IPR050282">
    <property type="entry name" value="Cycloisomerase_2"/>
</dbReference>
<dbReference type="STRING" id="1745343.A0A2J6Q8C0"/>
<dbReference type="OrthoDB" id="9972196at2759"/>
<dbReference type="Pfam" id="PF10282">
    <property type="entry name" value="Lactonase"/>
    <property type="match status" value="1"/>
</dbReference>
<keyword evidence="2" id="KW-0732">Signal</keyword>
<dbReference type="InterPro" id="IPR011045">
    <property type="entry name" value="N2O_reductase_N"/>
</dbReference>
<dbReference type="Gene3D" id="2.130.10.10">
    <property type="entry name" value="YVTN repeat-like/Quinoprotein amine dehydrogenase"/>
    <property type="match status" value="1"/>
</dbReference>
<name>A0A2J6Q8C0_9HELO</name>